<dbReference type="InterPro" id="IPR010817">
    <property type="entry name" value="HemY_N"/>
</dbReference>
<evidence type="ECO:0000256" key="10">
    <source>
        <dbReference type="PROSITE-ProRule" id="PRU00339"/>
    </source>
</evidence>
<evidence type="ECO:0000256" key="5">
    <source>
        <dbReference type="ARBA" id="ARBA00022519"/>
    </source>
</evidence>
<comment type="function">
    <text evidence="1">Involved in a late step of protoheme IX synthesis.</text>
</comment>
<evidence type="ECO:0000256" key="1">
    <source>
        <dbReference type="ARBA" id="ARBA00002962"/>
    </source>
</evidence>
<accession>A0A5Q0TGX3</accession>
<keyword evidence="5" id="KW-0997">Cell inner membrane</keyword>
<evidence type="ECO:0000256" key="3">
    <source>
        <dbReference type="ARBA" id="ARBA00004744"/>
    </source>
</evidence>
<dbReference type="GO" id="GO:0006779">
    <property type="term" value="P:porphyrin-containing compound biosynthetic process"/>
    <property type="evidence" value="ECO:0007669"/>
    <property type="project" value="UniProtKB-KW"/>
</dbReference>
<evidence type="ECO:0000313" key="14">
    <source>
        <dbReference type="Proteomes" id="UP000348942"/>
    </source>
</evidence>
<dbReference type="InterPro" id="IPR005254">
    <property type="entry name" value="Heme_biosyn_assoc_TPR_pro"/>
</dbReference>
<keyword evidence="8 11" id="KW-0472">Membrane</keyword>
<comment type="subcellular location">
    <subcellularLocation>
        <location evidence="2">Cell inner membrane</location>
        <topology evidence="2">Multi-pass membrane protein</topology>
    </subcellularLocation>
</comment>
<evidence type="ECO:0000256" key="2">
    <source>
        <dbReference type="ARBA" id="ARBA00004429"/>
    </source>
</evidence>
<dbReference type="UniPathway" id="UPA00252"/>
<feature type="repeat" description="TPR" evidence="10">
    <location>
        <begin position="327"/>
        <end position="360"/>
    </location>
</feature>
<protein>
    <submittedName>
        <fullName evidence="13">Heme biosynthesis protein HemY</fullName>
    </submittedName>
</protein>
<dbReference type="EMBL" id="CP045699">
    <property type="protein sequence ID" value="QGA65901.1"/>
    <property type="molecule type" value="Genomic_DNA"/>
</dbReference>
<sequence>MFRLIFLFIVLGLGLFVGTQFSDQQGYVLISIANTTTEMSVTTLVIFVVGVLAALYIAENIIKRGLRASSATWNWFSVRKLKRARRYTNEGIIKLLEGDWQAAEKKVTRWANHHDMPILCHLIAAEAAQGMGDETKRKKYLALALELDKNSLAVEITQIRQMVRNNQYADAHAHLEKLKGRYPNNTIVLNLLKKTYQHLQLWTALDELLPKLKKTKLIQNEEYQTLYYQVQLGKMEEIGSQKGTSGLLAYWSNLPKKLKQDENVVRLMVEQLIETKGDSEAYVILRDSLKQSPSALLLPLLTEIHLPDTYPAIVLLEGIVKKSKDHAEANSTLGQLYLREHKWPEAQNAFEQSLKQRASVTDYSYLADALEHQNMHQAAGDVSRKALSLMTSK</sequence>
<keyword evidence="4" id="KW-1003">Cell membrane</keyword>
<comment type="pathway">
    <text evidence="3">Porphyrin-containing compound metabolism; protoheme biosynthesis.</text>
</comment>
<name>A0A5Q0TGX3_9VIBR</name>
<dbReference type="InterPro" id="IPR019734">
    <property type="entry name" value="TPR_rpt"/>
</dbReference>
<evidence type="ECO:0000256" key="6">
    <source>
        <dbReference type="ARBA" id="ARBA00022692"/>
    </source>
</evidence>
<evidence type="ECO:0000256" key="4">
    <source>
        <dbReference type="ARBA" id="ARBA00022475"/>
    </source>
</evidence>
<gene>
    <name evidence="13" type="ORF">GFB47_11210</name>
</gene>
<organism evidence="13 14">
    <name type="scientific">Vibrio algicola</name>
    <dbReference type="NCBI Taxonomy" id="2662262"/>
    <lineage>
        <taxon>Bacteria</taxon>
        <taxon>Pseudomonadati</taxon>
        <taxon>Pseudomonadota</taxon>
        <taxon>Gammaproteobacteria</taxon>
        <taxon>Vibrionales</taxon>
        <taxon>Vibrionaceae</taxon>
        <taxon>Vibrio</taxon>
    </lineage>
</organism>
<keyword evidence="9" id="KW-0627">Porphyrin biosynthesis</keyword>
<dbReference type="AlphaFoldDB" id="A0A5Q0TGX3"/>
<keyword evidence="6 11" id="KW-0812">Transmembrane</keyword>
<dbReference type="NCBIfam" id="TIGR00540">
    <property type="entry name" value="TPR_hemY_coli"/>
    <property type="match status" value="1"/>
</dbReference>
<keyword evidence="7 11" id="KW-1133">Transmembrane helix</keyword>
<dbReference type="SUPFAM" id="SSF48452">
    <property type="entry name" value="TPR-like"/>
    <property type="match status" value="2"/>
</dbReference>
<dbReference type="GO" id="GO:0042168">
    <property type="term" value="P:heme metabolic process"/>
    <property type="evidence" value="ECO:0007669"/>
    <property type="project" value="InterPro"/>
</dbReference>
<evidence type="ECO:0000256" key="8">
    <source>
        <dbReference type="ARBA" id="ARBA00023136"/>
    </source>
</evidence>
<evidence type="ECO:0000259" key="12">
    <source>
        <dbReference type="Pfam" id="PF07219"/>
    </source>
</evidence>
<evidence type="ECO:0000256" key="9">
    <source>
        <dbReference type="ARBA" id="ARBA00023244"/>
    </source>
</evidence>
<evidence type="ECO:0000256" key="11">
    <source>
        <dbReference type="SAM" id="Phobius"/>
    </source>
</evidence>
<dbReference type="Gene3D" id="1.25.40.10">
    <property type="entry name" value="Tetratricopeptide repeat domain"/>
    <property type="match status" value="2"/>
</dbReference>
<feature type="domain" description="HemY N-terminal" evidence="12">
    <location>
        <begin position="26"/>
        <end position="132"/>
    </location>
</feature>
<evidence type="ECO:0000313" key="13">
    <source>
        <dbReference type="EMBL" id="QGA65901.1"/>
    </source>
</evidence>
<evidence type="ECO:0000256" key="7">
    <source>
        <dbReference type="ARBA" id="ARBA00022989"/>
    </source>
</evidence>
<dbReference type="Proteomes" id="UP000348942">
    <property type="component" value="Chromosome 1"/>
</dbReference>
<keyword evidence="14" id="KW-1185">Reference proteome</keyword>
<dbReference type="RefSeq" id="WP_153448039.1">
    <property type="nucleotide sequence ID" value="NZ_CP045699.1"/>
</dbReference>
<proteinExistence type="predicted"/>
<dbReference type="GO" id="GO:0005886">
    <property type="term" value="C:plasma membrane"/>
    <property type="evidence" value="ECO:0007669"/>
    <property type="project" value="UniProtKB-SubCell"/>
</dbReference>
<reference evidence="13 14" key="1">
    <citation type="submission" date="2019-10" db="EMBL/GenBank/DDBJ databases">
        <title>Vibrio sp. nov., isolated from Coralline algae surface.</title>
        <authorList>
            <person name="Geng Y."/>
            <person name="Zhang X."/>
        </authorList>
    </citation>
    <scope>NUCLEOTIDE SEQUENCE [LARGE SCALE GENOMIC DNA]</scope>
    <source>
        <strain evidence="13 14">SM1977</strain>
    </source>
</reference>
<dbReference type="Pfam" id="PF07219">
    <property type="entry name" value="HemY_N"/>
    <property type="match status" value="1"/>
</dbReference>
<feature type="transmembrane region" description="Helical" evidence="11">
    <location>
        <begin position="38"/>
        <end position="58"/>
    </location>
</feature>
<keyword evidence="10" id="KW-0802">TPR repeat</keyword>
<dbReference type="PROSITE" id="PS50005">
    <property type="entry name" value="TPR"/>
    <property type="match status" value="1"/>
</dbReference>
<dbReference type="InterPro" id="IPR011990">
    <property type="entry name" value="TPR-like_helical_dom_sf"/>
</dbReference>